<dbReference type="Proteomes" id="UP000198648">
    <property type="component" value="Unassembled WGS sequence"/>
</dbReference>
<gene>
    <name evidence="3" type="ORF">SAMN05444005_105177</name>
</gene>
<name>A0A1H9CZN3_9FLAO</name>
<feature type="region of interest" description="Disordered" evidence="1">
    <location>
        <begin position="296"/>
        <end position="322"/>
    </location>
</feature>
<organism evidence="3 4">
    <name type="scientific">Flavobacterium urocaniciphilum</name>
    <dbReference type="NCBI Taxonomy" id="1299341"/>
    <lineage>
        <taxon>Bacteria</taxon>
        <taxon>Pseudomonadati</taxon>
        <taxon>Bacteroidota</taxon>
        <taxon>Flavobacteriia</taxon>
        <taxon>Flavobacteriales</taxon>
        <taxon>Flavobacteriaceae</taxon>
        <taxon>Flavobacterium</taxon>
    </lineage>
</organism>
<dbReference type="RefSeq" id="WP_091468672.1">
    <property type="nucleotide sequence ID" value="NZ_FOEI01000005.1"/>
</dbReference>
<dbReference type="EMBL" id="FOEI01000005">
    <property type="protein sequence ID" value="SEQ06601.1"/>
    <property type="molecule type" value="Genomic_DNA"/>
</dbReference>
<reference evidence="3 4" key="1">
    <citation type="submission" date="2016-10" db="EMBL/GenBank/DDBJ databases">
        <authorList>
            <person name="de Groot N.N."/>
        </authorList>
    </citation>
    <scope>NUCLEOTIDE SEQUENCE [LARGE SCALE GENOMIC DNA]</scope>
    <source>
        <strain evidence="3 4">DSM 27078</strain>
    </source>
</reference>
<dbReference type="Pfam" id="PF13557">
    <property type="entry name" value="Phenol_MetA_deg"/>
    <property type="match status" value="1"/>
</dbReference>
<feature type="signal peptide" evidence="2">
    <location>
        <begin position="1"/>
        <end position="21"/>
    </location>
</feature>
<dbReference type="AlphaFoldDB" id="A0A1H9CZN3"/>
<feature type="compositionally biased region" description="Basic and acidic residues" evidence="1">
    <location>
        <begin position="296"/>
        <end position="311"/>
    </location>
</feature>
<accession>A0A1H9CZN3</accession>
<proteinExistence type="predicted"/>
<dbReference type="OrthoDB" id="1421312at2"/>
<evidence type="ECO:0000313" key="3">
    <source>
        <dbReference type="EMBL" id="SEQ06601.1"/>
    </source>
</evidence>
<feature type="compositionally biased region" description="Basic residues" evidence="1">
    <location>
        <begin position="312"/>
        <end position="322"/>
    </location>
</feature>
<evidence type="ECO:0000313" key="4">
    <source>
        <dbReference type="Proteomes" id="UP000198648"/>
    </source>
</evidence>
<protein>
    <submittedName>
        <fullName evidence="3">Putative MetA-pathway of phenol degradation</fullName>
    </submittedName>
</protein>
<keyword evidence="2" id="KW-0732">Signal</keyword>
<keyword evidence="4" id="KW-1185">Reference proteome</keyword>
<feature type="chain" id="PRO_5011525812" evidence="2">
    <location>
        <begin position="22"/>
        <end position="322"/>
    </location>
</feature>
<sequence>MNLNKKLLLLSILASSSLGYAQFTDEVNSNRPGKSMMAFSVGKNVIQTETGINYLKEEHDKLEYEAKGFNADLAIRWGFFKEELEIIGELQYQKDSYNQFGFQTDRSGLRQAILGAKYLFYDPFKNYEEKPNLYSWKANHRFKWRQFIPALAGYAGANFNLVDGNLFNYAPIDVIEPSFSPKAMIIAQNHFGSRTVLVTNIAYNKIGTEFASIDYIITLTRGVNQNLSVFLENQGYNGKYYSDGIFRLGAAYLYKKDMQFDVSFGTNIKSTPNLMYGGLGFTWRFTKNYKEVKLDKPGTRSKMDKKMDKKADKKKRKDAVEE</sequence>
<dbReference type="InterPro" id="IPR025737">
    <property type="entry name" value="FApF"/>
</dbReference>
<dbReference type="STRING" id="1299341.SAMN05444005_105177"/>
<evidence type="ECO:0000256" key="2">
    <source>
        <dbReference type="SAM" id="SignalP"/>
    </source>
</evidence>
<evidence type="ECO:0000256" key="1">
    <source>
        <dbReference type="SAM" id="MobiDB-lite"/>
    </source>
</evidence>